<keyword evidence="10" id="KW-1185">Reference proteome</keyword>
<dbReference type="EC" id="3.5.1.19" evidence="6"/>
<evidence type="ECO:0000256" key="3">
    <source>
        <dbReference type="ARBA" id="ARBA00022723"/>
    </source>
</evidence>
<feature type="domain" description="Isochorismatase-like" evidence="8">
    <location>
        <begin position="59"/>
        <end position="223"/>
    </location>
</feature>
<dbReference type="Pfam" id="PF00857">
    <property type="entry name" value="Isochorismatase"/>
    <property type="match status" value="1"/>
</dbReference>
<name>A0A2K4ZIP9_9FIRM</name>
<proteinExistence type="inferred from homology"/>
<evidence type="ECO:0000259" key="8">
    <source>
        <dbReference type="Pfam" id="PF00857"/>
    </source>
</evidence>
<evidence type="ECO:0000256" key="7">
    <source>
        <dbReference type="ARBA" id="ARBA00043224"/>
    </source>
</evidence>
<evidence type="ECO:0000256" key="2">
    <source>
        <dbReference type="ARBA" id="ARBA00022642"/>
    </source>
</evidence>
<evidence type="ECO:0000256" key="6">
    <source>
        <dbReference type="ARBA" id="ARBA00039017"/>
    </source>
</evidence>
<dbReference type="Gene3D" id="3.40.50.850">
    <property type="entry name" value="Isochorismatase-like"/>
    <property type="match status" value="1"/>
</dbReference>
<dbReference type="EMBL" id="OFSM01000015">
    <property type="protein sequence ID" value="SOY30345.1"/>
    <property type="molecule type" value="Genomic_DNA"/>
</dbReference>
<dbReference type="RefSeq" id="WP_306817623.1">
    <property type="nucleotide sequence ID" value="NZ_JANJZD010000015.1"/>
</dbReference>
<evidence type="ECO:0000313" key="10">
    <source>
        <dbReference type="Proteomes" id="UP000236311"/>
    </source>
</evidence>
<dbReference type="CDD" id="cd00431">
    <property type="entry name" value="cysteine_hydrolases"/>
    <property type="match status" value="1"/>
</dbReference>
<protein>
    <recommendedName>
        <fullName evidence="6">nicotinamidase</fullName>
        <ecNumber evidence="6">3.5.1.19</ecNumber>
    </recommendedName>
    <alternativeName>
        <fullName evidence="7">Nicotinamide deamidase</fullName>
    </alternativeName>
</protein>
<dbReference type="GO" id="GO:0019363">
    <property type="term" value="P:pyridine nucleotide biosynthetic process"/>
    <property type="evidence" value="ECO:0007669"/>
    <property type="project" value="UniProtKB-KW"/>
</dbReference>
<reference evidence="9 10" key="1">
    <citation type="submission" date="2018-01" db="EMBL/GenBank/DDBJ databases">
        <authorList>
            <person name="Gaut B.S."/>
            <person name="Morton B.R."/>
            <person name="Clegg M.T."/>
            <person name="Duvall M.R."/>
        </authorList>
    </citation>
    <scope>NUCLEOTIDE SEQUENCE [LARGE SCALE GENOMIC DNA]</scope>
    <source>
        <strain evidence="9">GP69</strain>
    </source>
</reference>
<organism evidence="9 10">
    <name type="scientific">Acetatifactor muris</name>
    <dbReference type="NCBI Taxonomy" id="879566"/>
    <lineage>
        <taxon>Bacteria</taxon>
        <taxon>Bacillati</taxon>
        <taxon>Bacillota</taxon>
        <taxon>Clostridia</taxon>
        <taxon>Lachnospirales</taxon>
        <taxon>Lachnospiraceae</taxon>
        <taxon>Acetatifactor</taxon>
    </lineage>
</organism>
<comment type="pathway">
    <text evidence="5">Cofactor biosynthesis; nicotinate biosynthesis; nicotinate from nicotinamide: step 1/1.</text>
</comment>
<dbReference type="GO" id="GO:0046872">
    <property type="term" value="F:metal ion binding"/>
    <property type="evidence" value="ECO:0007669"/>
    <property type="project" value="UniProtKB-KW"/>
</dbReference>
<dbReference type="AlphaFoldDB" id="A0A2K4ZIP9"/>
<keyword evidence="3" id="KW-0479">Metal-binding</keyword>
<dbReference type="SUPFAM" id="SSF52499">
    <property type="entry name" value="Isochorismatase-like hydrolases"/>
    <property type="match status" value="1"/>
</dbReference>
<sequence>MLYEIFKDADALDRFRLAANGLDMKYLRTEEAKGLMAFAKNLIGQMQRIKPVDSPDRYLIVVDMQNDFITGALGTKEAEYMVNAAAKKAREYPGHVFFSMDTHTEDYLSTQEGKLLPIKHCVAGTKGWQLVQELAKVQVERNGAVYYKSTFASQRLAEDLREIHKEQSIKEIELIGLCTDVCVVSNALLLKAYMPEVPIYVDASCCAGITPEKHMAALQTMESCHIQPLLLLYYALLPIQTTRCAAAQCQLYGGTGTAGHPHRARRP</sequence>
<evidence type="ECO:0000256" key="5">
    <source>
        <dbReference type="ARBA" id="ARBA00037900"/>
    </source>
</evidence>
<evidence type="ECO:0000256" key="1">
    <source>
        <dbReference type="ARBA" id="ARBA00006336"/>
    </source>
</evidence>
<gene>
    <name evidence="9" type="ORF">AMURIS_03072</name>
</gene>
<dbReference type="Proteomes" id="UP000236311">
    <property type="component" value="Unassembled WGS sequence"/>
</dbReference>
<keyword evidence="2" id="KW-0662">Pyridine nucleotide biosynthesis</keyword>
<dbReference type="InterPro" id="IPR036380">
    <property type="entry name" value="Isochorismatase-like_sf"/>
</dbReference>
<dbReference type="PANTHER" id="PTHR11080:SF2">
    <property type="entry name" value="LD05707P"/>
    <property type="match status" value="1"/>
</dbReference>
<evidence type="ECO:0000313" key="9">
    <source>
        <dbReference type="EMBL" id="SOY30345.1"/>
    </source>
</evidence>
<accession>A0A2K4ZIP9</accession>
<dbReference type="InterPro" id="IPR052347">
    <property type="entry name" value="Isochorismatase_Nicotinamidase"/>
</dbReference>
<dbReference type="GO" id="GO:0008936">
    <property type="term" value="F:nicotinamidase activity"/>
    <property type="evidence" value="ECO:0007669"/>
    <property type="project" value="UniProtKB-EC"/>
</dbReference>
<dbReference type="PANTHER" id="PTHR11080">
    <property type="entry name" value="PYRAZINAMIDASE/NICOTINAMIDASE"/>
    <property type="match status" value="1"/>
</dbReference>
<keyword evidence="4" id="KW-0378">Hydrolase</keyword>
<evidence type="ECO:0000256" key="4">
    <source>
        <dbReference type="ARBA" id="ARBA00022801"/>
    </source>
</evidence>
<dbReference type="InterPro" id="IPR000868">
    <property type="entry name" value="Isochorismatase-like_dom"/>
</dbReference>
<comment type="similarity">
    <text evidence="1">Belongs to the isochorismatase family.</text>
</comment>